<feature type="domain" description="Restriction endonuclease type II EcoRII C-terminal" evidence="1">
    <location>
        <begin position="232"/>
        <end position="396"/>
    </location>
</feature>
<reference evidence="2 3" key="1">
    <citation type="submission" date="2018-03" db="EMBL/GenBank/DDBJ databases">
        <title>Arenimonas caeni sp. nov., isolated from activated sludge.</title>
        <authorList>
            <person name="Liu H."/>
        </authorList>
    </citation>
    <scope>NUCLEOTIDE SEQUENCE [LARGE SCALE GENOMIC DNA]</scope>
    <source>
        <strain evidence="3">z29</strain>
    </source>
</reference>
<keyword evidence="2" id="KW-0378">Hydrolase</keyword>
<name>A0A2P6M8E0_9GAMM</name>
<accession>A0A2P6M8E0</accession>
<dbReference type="GO" id="GO:0009036">
    <property type="term" value="F:type II site-specific deoxyribonuclease activity"/>
    <property type="evidence" value="ECO:0007669"/>
    <property type="project" value="InterPro"/>
</dbReference>
<dbReference type="Proteomes" id="UP000241736">
    <property type="component" value="Unassembled WGS sequence"/>
</dbReference>
<comment type="caution">
    <text evidence="2">The sequence shown here is derived from an EMBL/GenBank/DDBJ whole genome shotgun (WGS) entry which is preliminary data.</text>
</comment>
<dbReference type="Pfam" id="PF09019">
    <property type="entry name" value="EcoRII-C"/>
    <property type="match status" value="1"/>
</dbReference>
<keyword evidence="2" id="KW-0255">Endonuclease</keyword>
<dbReference type="GO" id="GO:0009307">
    <property type="term" value="P:DNA restriction-modification system"/>
    <property type="evidence" value="ECO:0007669"/>
    <property type="project" value="InterPro"/>
</dbReference>
<evidence type="ECO:0000259" key="1">
    <source>
        <dbReference type="Pfam" id="PF09019"/>
    </source>
</evidence>
<dbReference type="AlphaFoldDB" id="A0A2P6M8E0"/>
<proteinExistence type="predicted"/>
<gene>
    <name evidence="2" type="ORF">C6N40_08270</name>
</gene>
<dbReference type="SUPFAM" id="SSF52980">
    <property type="entry name" value="Restriction endonuclease-like"/>
    <property type="match status" value="1"/>
</dbReference>
<organism evidence="2 3">
    <name type="scientific">Arenimonas caeni</name>
    <dbReference type="NCBI Taxonomy" id="2058085"/>
    <lineage>
        <taxon>Bacteria</taxon>
        <taxon>Pseudomonadati</taxon>
        <taxon>Pseudomonadota</taxon>
        <taxon>Gammaproteobacteria</taxon>
        <taxon>Lysobacterales</taxon>
        <taxon>Lysobacteraceae</taxon>
        <taxon>Arenimonas</taxon>
    </lineage>
</organism>
<evidence type="ECO:0000313" key="3">
    <source>
        <dbReference type="Proteomes" id="UP000241736"/>
    </source>
</evidence>
<protein>
    <submittedName>
        <fullName evidence="2">Restriction endonuclease</fullName>
    </submittedName>
</protein>
<dbReference type="InterPro" id="IPR038365">
    <property type="entry name" value="EcoRII_C_sf"/>
</dbReference>
<dbReference type="OrthoDB" id="9797574at2"/>
<keyword evidence="2" id="KW-0540">Nuclease</keyword>
<dbReference type="InterPro" id="IPR011335">
    <property type="entry name" value="Restrct_endonuc-II-like"/>
</dbReference>
<keyword evidence="3" id="KW-1185">Reference proteome</keyword>
<dbReference type="RefSeq" id="WP_106990541.1">
    <property type="nucleotide sequence ID" value="NZ_KZ679090.1"/>
</dbReference>
<dbReference type="GO" id="GO:0003677">
    <property type="term" value="F:DNA binding"/>
    <property type="evidence" value="ECO:0007669"/>
    <property type="project" value="InterPro"/>
</dbReference>
<dbReference type="Gene3D" id="3.40.91.80">
    <property type="match status" value="1"/>
</dbReference>
<sequence>MKRGYLSEYFEGVAIKRLSAVEADQTRSNQHEYNATREMLAFLGRPSEATRLDTRFIYLSDEDDEPVFEDAFLTLYDSRENQAGRSAEYRFYFPTTRVSQLASQGDLLLIAKRRDGGLLVIIAEDGSSAASQLEWLFGFSEDTYPKFSVRAELENEQDRVGFAATFILESIGVAVTHKEETLLDTMLSRFGGKFPKTTEFSAFARETLAGVDPREDADAALMAWMEREEILFRTLERHLIAERLSKGFAADSIDDFVSFSLSVQNRRKSRVGYALENHLEVVFDSLGVKHKRGGFTENKSRPDFLFPGETAYHDPSFDESRLSMLAVKSTCKDRWRQALAEADRISTKHLLTLEAAISPNQTNEMKAKKLQLVVPSALHGTYNDSQRIWLMNVRGFADHALILQTTE</sequence>
<evidence type="ECO:0000313" key="2">
    <source>
        <dbReference type="EMBL" id="PRH82238.1"/>
    </source>
</evidence>
<dbReference type="EMBL" id="PVLF01000012">
    <property type="protein sequence ID" value="PRH82238.1"/>
    <property type="molecule type" value="Genomic_DNA"/>
</dbReference>
<dbReference type="InterPro" id="IPR015109">
    <property type="entry name" value="Restrct_endonuc_II_EcoRII_C"/>
</dbReference>